<dbReference type="Gene3D" id="3.40.30.10">
    <property type="entry name" value="Glutaredoxin"/>
    <property type="match status" value="1"/>
</dbReference>
<name>A0A9D9I906_9BACT</name>
<dbReference type="InterPro" id="IPR036249">
    <property type="entry name" value="Thioredoxin-like_sf"/>
</dbReference>
<evidence type="ECO:0000313" key="4">
    <source>
        <dbReference type="Proteomes" id="UP000823660"/>
    </source>
</evidence>
<dbReference type="PANTHER" id="PTHR42852">
    <property type="entry name" value="THIOL:DISULFIDE INTERCHANGE PROTEIN DSBE"/>
    <property type="match status" value="1"/>
</dbReference>
<organism evidence="3 4">
    <name type="scientific">Candidatus Cryptobacteroides faecipullorum</name>
    <dbReference type="NCBI Taxonomy" id="2840764"/>
    <lineage>
        <taxon>Bacteria</taxon>
        <taxon>Pseudomonadati</taxon>
        <taxon>Bacteroidota</taxon>
        <taxon>Bacteroidia</taxon>
        <taxon>Bacteroidales</taxon>
        <taxon>Candidatus Cryptobacteroides</taxon>
    </lineage>
</organism>
<reference evidence="3" key="2">
    <citation type="journal article" date="2021" name="PeerJ">
        <title>Extensive microbial diversity within the chicken gut microbiome revealed by metagenomics and culture.</title>
        <authorList>
            <person name="Gilroy R."/>
            <person name="Ravi A."/>
            <person name="Getino M."/>
            <person name="Pursley I."/>
            <person name="Horton D.L."/>
            <person name="Alikhan N.F."/>
            <person name="Baker D."/>
            <person name="Gharbi K."/>
            <person name="Hall N."/>
            <person name="Watson M."/>
            <person name="Adriaenssens E.M."/>
            <person name="Foster-Nyarko E."/>
            <person name="Jarju S."/>
            <person name="Secka A."/>
            <person name="Antonio M."/>
            <person name="Oren A."/>
            <person name="Chaudhuri R.R."/>
            <person name="La Ragione R."/>
            <person name="Hildebrand F."/>
            <person name="Pallen M.J."/>
        </authorList>
    </citation>
    <scope>NUCLEOTIDE SEQUENCE</scope>
    <source>
        <strain evidence="3">B1-15692</strain>
    </source>
</reference>
<dbReference type="PROSITE" id="PS51352">
    <property type="entry name" value="THIOREDOXIN_2"/>
    <property type="match status" value="1"/>
</dbReference>
<proteinExistence type="predicted"/>
<keyword evidence="1" id="KW-0732">Signal</keyword>
<protein>
    <submittedName>
        <fullName evidence="3">Redoxin domain-containing protein</fullName>
    </submittedName>
</protein>
<dbReference type="CDD" id="cd02966">
    <property type="entry name" value="TlpA_like_family"/>
    <property type="match status" value="1"/>
</dbReference>
<dbReference type="GO" id="GO:0016209">
    <property type="term" value="F:antioxidant activity"/>
    <property type="evidence" value="ECO:0007669"/>
    <property type="project" value="InterPro"/>
</dbReference>
<reference evidence="3" key="1">
    <citation type="submission" date="2020-10" db="EMBL/GenBank/DDBJ databases">
        <authorList>
            <person name="Gilroy R."/>
        </authorList>
    </citation>
    <scope>NUCLEOTIDE SEQUENCE</scope>
    <source>
        <strain evidence="3">B1-15692</strain>
    </source>
</reference>
<dbReference type="Pfam" id="PF00578">
    <property type="entry name" value="AhpC-TSA"/>
    <property type="match status" value="1"/>
</dbReference>
<dbReference type="InterPro" id="IPR000866">
    <property type="entry name" value="AhpC/TSA"/>
</dbReference>
<gene>
    <name evidence="3" type="ORF">IAB99_08980</name>
</gene>
<feature type="domain" description="Thioredoxin" evidence="2">
    <location>
        <begin position="248"/>
        <end position="410"/>
    </location>
</feature>
<dbReference type="PANTHER" id="PTHR42852:SF13">
    <property type="entry name" value="PROTEIN DIPZ"/>
    <property type="match status" value="1"/>
</dbReference>
<dbReference type="AlphaFoldDB" id="A0A9D9I906"/>
<dbReference type="SUPFAM" id="SSF52833">
    <property type="entry name" value="Thioredoxin-like"/>
    <property type="match status" value="1"/>
</dbReference>
<dbReference type="EMBL" id="JADIMH010000061">
    <property type="protein sequence ID" value="MBO8467875.1"/>
    <property type="molecule type" value="Genomic_DNA"/>
</dbReference>
<evidence type="ECO:0000259" key="2">
    <source>
        <dbReference type="PROSITE" id="PS51352"/>
    </source>
</evidence>
<evidence type="ECO:0000313" key="3">
    <source>
        <dbReference type="EMBL" id="MBO8467875.1"/>
    </source>
</evidence>
<sequence length="410" mass="45923">MKKIALAMAVVLACGISTAAQEQRFTVSGNIDGLEKGDTLRFRQIILPGWKDGDTFDVVLKKDSRFKYKGTQGHDMYYIMEYHPVCGSAPECDRSGKTMIIAGNDRIRLSGSRDYIYYSRLEGGVYDDPRLAECLAVEDSVGAARGDIMRRLEEANAAEDYETARKISEEFNSFYNDNHGAARSEELISEYFKDNPQGNNYILVDRLQRMSYTPLDRAKEEYDAYSPEVKQSYYGKVSADLLGRLEAIDLGRQAPYFSLTLNDGTPVSNDDFKGKYLLIYHWGMCPGSMQIDPEVQSLYSKYKNKGLCIIGITESIDEFRGFAEGIPEGTSSPSIGIDDLKARMDGMLAHPWPEAELKTGRAENQKTADTFMVSGLPYFIFIGPDGTILARDFQPAFYQAKETLQKAVGK</sequence>
<feature type="chain" id="PRO_5039381230" evidence="1">
    <location>
        <begin position="20"/>
        <end position="410"/>
    </location>
</feature>
<dbReference type="Proteomes" id="UP000823660">
    <property type="component" value="Unassembled WGS sequence"/>
</dbReference>
<feature type="signal peptide" evidence="1">
    <location>
        <begin position="1"/>
        <end position="19"/>
    </location>
</feature>
<accession>A0A9D9I906</accession>
<dbReference type="GO" id="GO:0016491">
    <property type="term" value="F:oxidoreductase activity"/>
    <property type="evidence" value="ECO:0007669"/>
    <property type="project" value="InterPro"/>
</dbReference>
<comment type="caution">
    <text evidence="3">The sequence shown here is derived from an EMBL/GenBank/DDBJ whole genome shotgun (WGS) entry which is preliminary data.</text>
</comment>
<evidence type="ECO:0000256" key="1">
    <source>
        <dbReference type="SAM" id="SignalP"/>
    </source>
</evidence>
<dbReference type="InterPro" id="IPR013766">
    <property type="entry name" value="Thioredoxin_domain"/>
</dbReference>
<dbReference type="InterPro" id="IPR050553">
    <property type="entry name" value="Thioredoxin_ResA/DsbE_sf"/>
</dbReference>